<feature type="domain" description="N-acetyltransferase" evidence="2">
    <location>
        <begin position="19"/>
        <end position="165"/>
    </location>
</feature>
<protein>
    <submittedName>
        <fullName evidence="3">Glycoside hydrolase family 1 protein</fullName>
    </submittedName>
</protein>
<feature type="region of interest" description="Disordered" evidence="1">
    <location>
        <begin position="175"/>
        <end position="195"/>
    </location>
</feature>
<organism evidence="3 4">
    <name type="scientific">Mycena indigotica</name>
    <dbReference type="NCBI Taxonomy" id="2126181"/>
    <lineage>
        <taxon>Eukaryota</taxon>
        <taxon>Fungi</taxon>
        <taxon>Dikarya</taxon>
        <taxon>Basidiomycota</taxon>
        <taxon>Agaricomycotina</taxon>
        <taxon>Agaricomycetes</taxon>
        <taxon>Agaricomycetidae</taxon>
        <taxon>Agaricales</taxon>
        <taxon>Marasmiineae</taxon>
        <taxon>Mycenaceae</taxon>
        <taxon>Mycena</taxon>
    </lineage>
</organism>
<dbReference type="PANTHER" id="PTHR43441">
    <property type="entry name" value="RIBOSOMAL-PROTEIN-SERINE ACETYLTRANSFERASE"/>
    <property type="match status" value="1"/>
</dbReference>
<dbReference type="InterPro" id="IPR016181">
    <property type="entry name" value="Acyl_CoA_acyltransferase"/>
</dbReference>
<evidence type="ECO:0000313" key="3">
    <source>
        <dbReference type="EMBL" id="KAF7303851.1"/>
    </source>
</evidence>
<sequence length="229" mass="25386">MYNPNFCFAIPAKIECNDVELQPFVPDRHAESFFAATAAHPELYAYLPWGPFSSTSDFVKTLIEGRIQPDHGAVLFAVLDKPSRELRGIIGLLRTSPTNLSTELGFVIILPKFQGTHITRCAGALLLKFVLGLPEEGGLGLRRAVWQANSGNGRSIRVAERMGFRREGLLRWERTLPGGKEGSSNGKTLRDEDPLPNNVSRDTVLLSVCWDDWEEGGVKQLVEKLLQPS</sequence>
<dbReference type="GO" id="GO:0008999">
    <property type="term" value="F:protein-N-terminal-alanine acetyltransferase activity"/>
    <property type="evidence" value="ECO:0007669"/>
    <property type="project" value="TreeGrafter"/>
</dbReference>
<dbReference type="InterPro" id="IPR051908">
    <property type="entry name" value="Ribosomal_N-acetyltransferase"/>
</dbReference>
<accession>A0A8H6SSF9</accession>
<dbReference type="InterPro" id="IPR000182">
    <property type="entry name" value="GNAT_dom"/>
</dbReference>
<dbReference type="GO" id="GO:0016787">
    <property type="term" value="F:hydrolase activity"/>
    <property type="evidence" value="ECO:0007669"/>
    <property type="project" value="UniProtKB-KW"/>
</dbReference>
<proteinExistence type="predicted"/>
<reference evidence="3" key="1">
    <citation type="submission" date="2020-05" db="EMBL/GenBank/DDBJ databases">
        <title>Mycena genomes resolve the evolution of fungal bioluminescence.</title>
        <authorList>
            <person name="Tsai I.J."/>
        </authorList>
    </citation>
    <scope>NUCLEOTIDE SEQUENCE</scope>
    <source>
        <strain evidence="3">171206Taipei</strain>
    </source>
</reference>
<dbReference type="RefSeq" id="XP_037220823.1">
    <property type="nucleotide sequence ID" value="XM_037362902.1"/>
</dbReference>
<dbReference type="Proteomes" id="UP000636479">
    <property type="component" value="Unassembled WGS sequence"/>
</dbReference>
<dbReference type="GeneID" id="59345418"/>
<dbReference type="SUPFAM" id="SSF55729">
    <property type="entry name" value="Acyl-CoA N-acyltransferases (Nat)"/>
    <property type="match status" value="1"/>
</dbReference>
<dbReference type="EMBL" id="JACAZF010000005">
    <property type="protein sequence ID" value="KAF7303851.1"/>
    <property type="molecule type" value="Genomic_DNA"/>
</dbReference>
<dbReference type="AlphaFoldDB" id="A0A8H6SSF9"/>
<evidence type="ECO:0000259" key="2">
    <source>
        <dbReference type="Pfam" id="PF13302"/>
    </source>
</evidence>
<gene>
    <name evidence="3" type="ORF">MIND_00615000</name>
</gene>
<dbReference type="Gene3D" id="3.40.630.30">
    <property type="match status" value="1"/>
</dbReference>
<dbReference type="GO" id="GO:1990189">
    <property type="term" value="F:protein N-terminal-serine acetyltransferase activity"/>
    <property type="evidence" value="ECO:0007669"/>
    <property type="project" value="TreeGrafter"/>
</dbReference>
<keyword evidence="4" id="KW-1185">Reference proteome</keyword>
<comment type="caution">
    <text evidence="3">The sequence shown here is derived from an EMBL/GenBank/DDBJ whole genome shotgun (WGS) entry which is preliminary data.</text>
</comment>
<evidence type="ECO:0000313" key="4">
    <source>
        <dbReference type="Proteomes" id="UP000636479"/>
    </source>
</evidence>
<evidence type="ECO:0000256" key="1">
    <source>
        <dbReference type="SAM" id="MobiDB-lite"/>
    </source>
</evidence>
<keyword evidence="3" id="KW-0378">Hydrolase</keyword>
<dbReference type="OrthoDB" id="41238at2759"/>
<dbReference type="PANTHER" id="PTHR43441:SF5">
    <property type="entry name" value="FAMILY ACETYLTRANSFERASE, PUTATIVE-RELATED"/>
    <property type="match status" value="1"/>
</dbReference>
<name>A0A8H6SSF9_9AGAR</name>
<dbReference type="Pfam" id="PF13302">
    <property type="entry name" value="Acetyltransf_3"/>
    <property type="match status" value="1"/>
</dbReference>